<dbReference type="Pfam" id="PF00196">
    <property type="entry name" value="GerE"/>
    <property type="match status" value="1"/>
</dbReference>
<dbReference type="GO" id="GO:0003677">
    <property type="term" value="F:DNA binding"/>
    <property type="evidence" value="ECO:0007669"/>
    <property type="project" value="InterPro"/>
</dbReference>
<organism evidence="2 3">
    <name type="scientific">Actinomadura geliboluensis</name>
    <dbReference type="NCBI Taxonomy" id="882440"/>
    <lineage>
        <taxon>Bacteria</taxon>
        <taxon>Bacillati</taxon>
        <taxon>Actinomycetota</taxon>
        <taxon>Actinomycetes</taxon>
        <taxon>Streptosporangiales</taxon>
        <taxon>Thermomonosporaceae</taxon>
        <taxon>Actinomadura</taxon>
    </lineage>
</organism>
<dbReference type="InterPro" id="IPR000792">
    <property type="entry name" value="Tscrpt_reg_LuxR_C"/>
</dbReference>
<dbReference type="PANTHER" id="PTHR34293">
    <property type="entry name" value="HTH-TYPE TRANSCRIPTIONAL REGULATOR TRMBL2"/>
    <property type="match status" value="1"/>
</dbReference>
<evidence type="ECO:0000259" key="1">
    <source>
        <dbReference type="PROSITE" id="PS50043"/>
    </source>
</evidence>
<sequence length="333" mass="35945">MRSLEEKAARLLGGVVEAGILHLYLRLLAAGRCSTEEASHILGGADKLNSLIGAGMARTCESVADQPSWLIPVPMDVALQHALVGLAQEALVDYQRLLGGYQRMRDLPSSTSASADPSVCQLAQLITDSDEVGRLTSTLLGSVQREWLTLASHAPTEPMEEIGDIDAAPSAVERGARCRAIYDADSLQEATMRTKLERIAETGIQVRILPRIRMSMGLADEAIALLPLTAAESAGALLVQSSVIVDALGEYFELLWERAIPFGGTGRNSKGLPEIQVKILRLLVQGLPDEAIAERVDVSLTTVRRHIRSLRETLRVQTRFQLGVAAVQQGVVE</sequence>
<keyword evidence="3" id="KW-1185">Reference proteome</keyword>
<dbReference type="SMART" id="SM00421">
    <property type="entry name" value="HTH_LUXR"/>
    <property type="match status" value="1"/>
</dbReference>
<dbReference type="PROSITE" id="PS50043">
    <property type="entry name" value="HTH_LUXR_2"/>
    <property type="match status" value="1"/>
</dbReference>
<name>A0A5S4GKV9_9ACTN</name>
<feature type="domain" description="HTH luxR-type" evidence="1">
    <location>
        <begin position="265"/>
        <end position="330"/>
    </location>
</feature>
<dbReference type="GO" id="GO:0006355">
    <property type="term" value="P:regulation of DNA-templated transcription"/>
    <property type="evidence" value="ECO:0007669"/>
    <property type="project" value="InterPro"/>
</dbReference>
<dbReference type="OrthoDB" id="5932488at2"/>
<dbReference type="Gene3D" id="1.10.10.10">
    <property type="entry name" value="Winged helix-like DNA-binding domain superfamily/Winged helix DNA-binding domain"/>
    <property type="match status" value="1"/>
</dbReference>
<accession>A0A5S4GKV9</accession>
<gene>
    <name evidence="2" type="ORF">ETD96_27025</name>
</gene>
<dbReference type="CDD" id="cd06170">
    <property type="entry name" value="LuxR_C_like"/>
    <property type="match status" value="1"/>
</dbReference>
<proteinExistence type="predicted"/>
<dbReference type="EMBL" id="VCKZ01000228">
    <property type="protein sequence ID" value="TMR33598.1"/>
    <property type="molecule type" value="Genomic_DNA"/>
</dbReference>
<dbReference type="InterPro" id="IPR036388">
    <property type="entry name" value="WH-like_DNA-bd_sf"/>
</dbReference>
<dbReference type="InterPro" id="IPR051797">
    <property type="entry name" value="TrmB-like"/>
</dbReference>
<dbReference type="Proteomes" id="UP000305238">
    <property type="component" value="Unassembled WGS sequence"/>
</dbReference>
<dbReference type="SUPFAM" id="SSF46894">
    <property type="entry name" value="C-terminal effector domain of the bipartite response regulators"/>
    <property type="match status" value="1"/>
</dbReference>
<dbReference type="AlphaFoldDB" id="A0A5S4GKV9"/>
<dbReference type="PANTHER" id="PTHR34293:SF1">
    <property type="entry name" value="HTH-TYPE TRANSCRIPTIONAL REGULATOR TRMBL2"/>
    <property type="match status" value="1"/>
</dbReference>
<dbReference type="InterPro" id="IPR016032">
    <property type="entry name" value="Sig_transdc_resp-reg_C-effctor"/>
</dbReference>
<reference evidence="2 3" key="1">
    <citation type="submission" date="2019-05" db="EMBL/GenBank/DDBJ databases">
        <title>Draft genome sequence of Actinomadura geliboluensis A8036.</title>
        <authorList>
            <person name="Saricaoglu S."/>
            <person name="Isik K."/>
        </authorList>
    </citation>
    <scope>NUCLEOTIDE SEQUENCE [LARGE SCALE GENOMIC DNA]</scope>
    <source>
        <strain evidence="2 3">A8036</strain>
    </source>
</reference>
<evidence type="ECO:0000313" key="3">
    <source>
        <dbReference type="Proteomes" id="UP000305238"/>
    </source>
</evidence>
<comment type="caution">
    <text evidence="2">The sequence shown here is derived from an EMBL/GenBank/DDBJ whole genome shotgun (WGS) entry which is preliminary data.</text>
</comment>
<evidence type="ECO:0000313" key="2">
    <source>
        <dbReference type="EMBL" id="TMR33598.1"/>
    </source>
</evidence>
<protein>
    <submittedName>
        <fullName evidence="2">Helix-turn-helix transcriptional regulator</fullName>
    </submittedName>
</protein>